<accession>A0A7H0F4T1</accession>
<dbReference type="AlphaFoldDB" id="A0A7H0F4T1"/>
<gene>
    <name evidence="3" type="ORF">IAR63_00950</name>
</gene>
<dbReference type="Gene3D" id="3.60.40.10">
    <property type="entry name" value="PPM-type phosphatase domain"/>
    <property type="match status" value="1"/>
</dbReference>
<evidence type="ECO:0000259" key="2">
    <source>
        <dbReference type="PROSITE" id="PS51746"/>
    </source>
</evidence>
<dbReference type="SMART" id="SM00332">
    <property type="entry name" value="PP2Cc"/>
    <property type="match status" value="1"/>
</dbReference>
<keyword evidence="4" id="KW-1185">Reference proteome</keyword>
<keyword evidence="1" id="KW-1133">Transmembrane helix</keyword>
<dbReference type="EMBL" id="CP060822">
    <property type="protein sequence ID" value="QNP31047.1"/>
    <property type="molecule type" value="Genomic_DNA"/>
</dbReference>
<dbReference type="InterPro" id="IPR001932">
    <property type="entry name" value="PPM-type_phosphatase-like_dom"/>
</dbReference>
<dbReference type="Pfam" id="PF13672">
    <property type="entry name" value="PP2C_2"/>
    <property type="match status" value="1"/>
</dbReference>
<dbReference type="KEGG" id="ccur:IAR63_00950"/>
<keyword evidence="1" id="KW-0472">Membrane</keyword>
<evidence type="ECO:0000256" key="1">
    <source>
        <dbReference type="SAM" id="Phobius"/>
    </source>
</evidence>
<reference evidence="3 4" key="1">
    <citation type="submission" date="2020-08" db="EMBL/GenBank/DDBJ databases">
        <title>Complete genome sequence of Raphidiopsis curvispora isolated from drinking water reservoir in South Korea.</title>
        <authorList>
            <person name="Jeong J."/>
        </authorList>
    </citation>
    <scope>NUCLEOTIDE SEQUENCE [LARGE SCALE GENOMIC DNA]</scope>
    <source>
        <strain evidence="3 4">GIHE-G1</strain>
    </source>
</reference>
<organism evidence="3 4">
    <name type="scientific">Cylindrospermopsis curvispora GIHE-G1</name>
    <dbReference type="NCBI Taxonomy" id="2666332"/>
    <lineage>
        <taxon>Bacteria</taxon>
        <taxon>Bacillati</taxon>
        <taxon>Cyanobacteriota</taxon>
        <taxon>Cyanophyceae</taxon>
        <taxon>Nostocales</taxon>
        <taxon>Aphanizomenonaceae</taxon>
        <taxon>Cylindrospermopsis</taxon>
    </lineage>
</organism>
<feature type="domain" description="PPM-type phosphatase" evidence="2">
    <location>
        <begin position="234"/>
        <end position="490"/>
    </location>
</feature>
<dbReference type="InterPro" id="IPR036457">
    <property type="entry name" value="PPM-type-like_dom_sf"/>
</dbReference>
<evidence type="ECO:0000313" key="3">
    <source>
        <dbReference type="EMBL" id="QNP31047.1"/>
    </source>
</evidence>
<protein>
    <submittedName>
        <fullName evidence="3">Protein phosphatase 2C domain-containing protein</fullName>
    </submittedName>
</protein>
<evidence type="ECO:0000313" key="4">
    <source>
        <dbReference type="Proteomes" id="UP000516013"/>
    </source>
</evidence>
<dbReference type="SMART" id="SM00331">
    <property type="entry name" value="PP2C_SIG"/>
    <property type="match status" value="1"/>
</dbReference>
<sequence>MWTVGVHDLGTPGKIVGDRYVIIEGSIILDLKPGLPPQAPDLAYLDQIKPYLKLIPHRLHIPQIYGVLCVTEQEPRKNTLLLEAIPLIYDNKNQQVDLWSDLITAWDKASSIRQINWLWQIARLWQPLHEQGVASSLLDWDLIRVQGGLVKLLELRSDRSPINLSHLGKAWQQLLPNAQPFLVDLLEQVCESLIKEEIISSEHLTITLDQALSQIDKLQKNTSSIAIKIVTQTDSGPSRQRNEDSCYPPPGIVVSLSSPKDGLAIVCDGIGGHEGGNVASDLAVKTIVPQVEEILTIQESADNYRDSSTVVQMLEQGVALANDKISQQNDIDHRQGRQRMGTTLVMAVPIAHQMYITHVGDSRAYWITHHGCYQVTLDDDVASREVRLGYATYREAIQHRGSGSLIQALGMGNSALLSPTCERFILDEDGIFLLSSDGLTDFDRVEDYWETEILPVLRGESNLETTASRLVEIANTKNGHDNVTIALLHYQVQYQEPNTVLEAKIPPIGFGKTVNITGSNSQARDVNYFPQSTRVIPETPFSKDHNRKIPIQLLILLAVLLGAGFLGSWLKREKKSPVPTPSVIPTITNLPIGQSSGREISR</sequence>
<dbReference type="PROSITE" id="PS51746">
    <property type="entry name" value="PPM_2"/>
    <property type="match status" value="1"/>
</dbReference>
<dbReference type="CDD" id="cd00143">
    <property type="entry name" value="PP2Cc"/>
    <property type="match status" value="1"/>
</dbReference>
<dbReference type="SUPFAM" id="SSF81606">
    <property type="entry name" value="PP2C-like"/>
    <property type="match status" value="1"/>
</dbReference>
<proteinExistence type="predicted"/>
<feature type="transmembrane region" description="Helical" evidence="1">
    <location>
        <begin position="549"/>
        <end position="570"/>
    </location>
</feature>
<dbReference type="Proteomes" id="UP000516013">
    <property type="component" value="Chromosome"/>
</dbReference>
<name>A0A7H0F4T1_9CYAN</name>
<keyword evidence="1" id="KW-0812">Transmembrane</keyword>